<dbReference type="SUPFAM" id="SSF53850">
    <property type="entry name" value="Periplasmic binding protein-like II"/>
    <property type="match status" value="1"/>
</dbReference>
<feature type="signal peptide" evidence="1">
    <location>
        <begin position="1"/>
        <end position="36"/>
    </location>
</feature>
<dbReference type="AlphaFoldDB" id="K2K925"/>
<organism evidence="2 3">
    <name type="scientific">Idiomarina xiamenensis 10-D-4</name>
    <dbReference type="NCBI Taxonomy" id="740709"/>
    <lineage>
        <taxon>Bacteria</taxon>
        <taxon>Pseudomonadati</taxon>
        <taxon>Pseudomonadota</taxon>
        <taxon>Gammaproteobacteria</taxon>
        <taxon>Alteromonadales</taxon>
        <taxon>Idiomarinaceae</taxon>
        <taxon>Idiomarina</taxon>
    </lineage>
</organism>
<sequence length="305" mass="34982">MQRQRPIKCFSKTLKKATYVLFFSALLVFSPFKADADTLPEHEITWAINAAPPFHVLNGRYKNQGICDALIQSVSNHLPNVKQRVVVMPQQRISQLMREQKQLCFPCMIYHPEANDGAVFSQPTHVYRPHGIITRRDIADKLLSDGRTQLSLAELLATDLRFGRPQGRKYGRLQGLIDNYDKQRNSAVLRSGENSTVGILDMIEAGRIDYTIDYMSVKTYYEKTHDDRLAYIPISELAQQPVIGAIGCSDDEWGRKSVALINGVLADVRRDQLFLQTLNLWFVDKPQDSYQRLYQQSLREYTPEE</sequence>
<dbReference type="Proteomes" id="UP000014115">
    <property type="component" value="Unassembled WGS sequence"/>
</dbReference>
<dbReference type="RefSeq" id="WP_008488407.1">
    <property type="nucleotide sequence ID" value="NZ_AMRG01000006.1"/>
</dbReference>
<keyword evidence="3" id="KW-1185">Reference proteome</keyword>
<comment type="caution">
    <text evidence="2">The sequence shown here is derived from an EMBL/GenBank/DDBJ whole genome shotgun (WGS) entry which is preliminary data.</text>
</comment>
<feature type="chain" id="PRO_5003859803" evidence="1">
    <location>
        <begin position="37"/>
        <end position="305"/>
    </location>
</feature>
<name>K2K925_9GAMM</name>
<evidence type="ECO:0000313" key="2">
    <source>
        <dbReference type="EMBL" id="EKE84263.1"/>
    </source>
</evidence>
<dbReference type="STRING" id="740709.A10D4_06206"/>
<accession>K2K925</accession>
<evidence type="ECO:0000313" key="3">
    <source>
        <dbReference type="Proteomes" id="UP000014115"/>
    </source>
</evidence>
<dbReference type="eggNOG" id="COG0834">
    <property type="taxonomic scope" value="Bacteria"/>
</dbReference>
<protein>
    <submittedName>
        <fullName evidence="2">Periplasmic substrate-binding protein</fullName>
    </submittedName>
</protein>
<reference evidence="2 3" key="1">
    <citation type="journal article" date="2012" name="J. Bacteriol.">
        <title>Genome Sequence of Idiomarina xiamenensis Type Strain 10-D-4.</title>
        <authorList>
            <person name="Lai Q."/>
            <person name="Wang L."/>
            <person name="Wang W."/>
            <person name="Shao Z."/>
        </authorList>
    </citation>
    <scope>NUCLEOTIDE SEQUENCE [LARGE SCALE GENOMIC DNA]</scope>
    <source>
        <strain evidence="2 3">10-D-4</strain>
    </source>
</reference>
<proteinExistence type="predicted"/>
<gene>
    <name evidence="2" type="ORF">A10D4_06206</name>
</gene>
<keyword evidence="1" id="KW-0732">Signal</keyword>
<evidence type="ECO:0000256" key="1">
    <source>
        <dbReference type="SAM" id="SignalP"/>
    </source>
</evidence>
<dbReference type="EMBL" id="AMRG01000006">
    <property type="protein sequence ID" value="EKE84263.1"/>
    <property type="molecule type" value="Genomic_DNA"/>
</dbReference>
<dbReference type="OrthoDB" id="8439154at2"/>
<dbReference type="PATRIC" id="fig|740709.3.peg.1265"/>